<evidence type="ECO:0000256" key="1">
    <source>
        <dbReference type="SAM" id="Coils"/>
    </source>
</evidence>
<keyword evidence="5" id="KW-1185">Reference proteome</keyword>
<feature type="coiled-coil region" evidence="1">
    <location>
        <begin position="56"/>
        <end position="86"/>
    </location>
</feature>
<dbReference type="Pfam" id="PF04397">
    <property type="entry name" value="LytTR"/>
    <property type="match status" value="1"/>
</dbReference>
<dbReference type="SMART" id="SM00850">
    <property type="entry name" value="LytTR"/>
    <property type="match status" value="1"/>
</dbReference>
<feature type="domain" description="HTH LytTR-type" evidence="3">
    <location>
        <begin position="92"/>
        <end position="199"/>
    </location>
</feature>
<keyword evidence="2" id="KW-1133">Transmembrane helix</keyword>
<evidence type="ECO:0000256" key="2">
    <source>
        <dbReference type="SAM" id="Phobius"/>
    </source>
</evidence>
<dbReference type="OrthoDB" id="735914at2"/>
<evidence type="ECO:0000313" key="5">
    <source>
        <dbReference type="Proteomes" id="UP000433945"/>
    </source>
</evidence>
<protein>
    <recommendedName>
        <fullName evidence="3">HTH LytTR-type domain-containing protein</fullName>
    </recommendedName>
</protein>
<dbReference type="InterPro" id="IPR046947">
    <property type="entry name" value="LytR-like"/>
</dbReference>
<dbReference type="PANTHER" id="PTHR37299">
    <property type="entry name" value="TRANSCRIPTIONAL REGULATOR-RELATED"/>
    <property type="match status" value="1"/>
</dbReference>
<dbReference type="PANTHER" id="PTHR37299:SF1">
    <property type="entry name" value="STAGE 0 SPORULATION PROTEIN A HOMOLOG"/>
    <property type="match status" value="1"/>
</dbReference>
<reference evidence="4 5" key="1">
    <citation type="submission" date="2019-12" db="EMBL/GenBank/DDBJ databases">
        <authorList>
            <person name="Sun J.-Q."/>
        </authorList>
    </citation>
    <scope>NUCLEOTIDE SEQUENCE [LARGE SCALE GENOMIC DNA]</scope>
    <source>
        <strain evidence="4 5">JCM 17928</strain>
    </source>
</reference>
<evidence type="ECO:0000313" key="4">
    <source>
        <dbReference type="EMBL" id="MUV04375.1"/>
    </source>
</evidence>
<accession>A0A6N8HF87</accession>
<name>A0A6N8HF87_9FLAO</name>
<gene>
    <name evidence="4" type="ORF">GN157_11715</name>
</gene>
<feature type="transmembrane region" description="Helical" evidence="2">
    <location>
        <begin position="20"/>
        <end position="41"/>
    </location>
</feature>
<sequence>MLASHTNIKVLEAQVSNLYLNFLLSFIISVVLILTLSFFLIKKIYKSFILQTEQEIDYLNEQIINLTALNNQLNNQQVKINDSYNEQIKKRITTYHKDELISVSVTDIAFISLQDTVIYIQMFDGMRYVINSSLDEISKVLDPKEFYRANRQYLINIRAISSILLYGKNQLKLTLKPDLKEYVIISKNKASDFKNWLEQ</sequence>
<dbReference type="Gene3D" id="2.40.50.1020">
    <property type="entry name" value="LytTr DNA-binding domain"/>
    <property type="match status" value="1"/>
</dbReference>
<comment type="caution">
    <text evidence="4">The sequence shown here is derived from an EMBL/GenBank/DDBJ whole genome shotgun (WGS) entry which is preliminary data.</text>
</comment>
<dbReference type="RefSeq" id="WP_157483576.1">
    <property type="nucleotide sequence ID" value="NZ_WOWP01000045.1"/>
</dbReference>
<organism evidence="4 5">
    <name type="scientific">Flavobacterium rakeshii</name>
    <dbReference type="NCBI Taxonomy" id="1038845"/>
    <lineage>
        <taxon>Bacteria</taxon>
        <taxon>Pseudomonadati</taxon>
        <taxon>Bacteroidota</taxon>
        <taxon>Flavobacteriia</taxon>
        <taxon>Flavobacteriales</taxon>
        <taxon>Flavobacteriaceae</taxon>
        <taxon>Flavobacterium</taxon>
    </lineage>
</organism>
<dbReference type="AlphaFoldDB" id="A0A6N8HF87"/>
<dbReference type="GO" id="GO:0003677">
    <property type="term" value="F:DNA binding"/>
    <property type="evidence" value="ECO:0007669"/>
    <property type="project" value="InterPro"/>
</dbReference>
<dbReference type="EMBL" id="WOWP01000045">
    <property type="protein sequence ID" value="MUV04375.1"/>
    <property type="molecule type" value="Genomic_DNA"/>
</dbReference>
<proteinExistence type="predicted"/>
<dbReference type="Proteomes" id="UP000433945">
    <property type="component" value="Unassembled WGS sequence"/>
</dbReference>
<keyword evidence="2" id="KW-0472">Membrane</keyword>
<evidence type="ECO:0000259" key="3">
    <source>
        <dbReference type="PROSITE" id="PS50930"/>
    </source>
</evidence>
<dbReference type="PROSITE" id="PS50930">
    <property type="entry name" value="HTH_LYTTR"/>
    <property type="match status" value="1"/>
</dbReference>
<dbReference type="InterPro" id="IPR007492">
    <property type="entry name" value="LytTR_DNA-bd_dom"/>
</dbReference>
<keyword evidence="1" id="KW-0175">Coiled coil</keyword>
<dbReference type="GO" id="GO:0000156">
    <property type="term" value="F:phosphorelay response regulator activity"/>
    <property type="evidence" value="ECO:0007669"/>
    <property type="project" value="InterPro"/>
</dbReference>
<keyword evidence="2" id="KW-0812">Transmembrane</keyword>